<feature type="domain" description="Peptidase S9 prolyl oligopeptidase catalytic" evidence="1">
    <location>
        <begin position="448"/>
        <end position="658"/>
    </location>
</feature>
<dbReference type="InterPro" id="IPR029058">
    <property type="entry name" value="AB_hydrolase_fold"/>
</dbReference>
<evidence type="ECO:0000259" key="1">
    <source>
        <dbReference type="Pfam" id="PF00326"/>
    </source>
</evidence>
<dbReference type="InterPro" id="IPR011042">
    <property type="entry name" value="6-blade_b-propeller_TolB-like"/>
</dbReference>
<dbReference type="AlphaFoldDB" id="A0A0D7A2S3"/>
<dbReference type="InterPro" id="IPR001375">
    <property type="entry name" value="Peptidase_S9_cat"/>
</dbReference>
<dbReference type="SUPFAM" id="SSF82171">
    <property type="entry name" value="DPP6 N-terminal domain-like"/>
    <property type="match status" value="1"/>
</dbReference>
<evidence type="ECO:0000313" key="2">
    <source>
        <dbReference type="EMBL" id="KIY44679.1"/>
    </source>
</evidence>
<organism evidence="2 3">
    <name type="scientific">Fistulina hepatica ATCC 64428</name>
    <dbReference type="NCBI Taxonomy" id="1128425"/>
    <lineage>
        <taxon>Eukaryota</taxon>
        <taxon>Fungi</taxon>
        <taxon>Dikarya</taxon>
        <taxon>Basidiomycota</taxon>
        <taxon>Agaricomycotina</taxon>
        <taxon>Agaricomycetes</taxon>
        <taxon>Agaricomycetidae</taxon>
        <taxon>Agaricales</taxon>
        <taxon>Fistulinaceae</taxon>
        <taxon>Fistulina</taxon>
    </lineage>
</organism>
<proteinExistence type="predicted"/>
<sequence>MIEASYGTWESPVTTDIVVQAVRISRFNELLVDPVTSKIYHIESRPEEGGRCALVDTVVGADVLTKEWSINTAVHEYGGSCSIIRRGVLYFSNQADRCVYRYNLNDAGSALQLVTPKSDVHRYADFDIHPTLDHLLVSVLEDHTIDVPAKVKNSLCIIDTQKCTVSLLIEGADFYANPRFSADGTSLVWQQWYHPDMPWHGAEIHVGRVKVGSNGSVSVLRDTLIAGEHGKVGATYPEWTADGILFTCDKSGFQNPWFYSTTSAVARPVLMTPEPREFGGLVPAWLLGFRLYAILEDGKRVVFATALDGRSVLTLFHLDTGEWQELASPYTEVESLLLVPSLGNDSEVIFIGSLPDEGDAIVRLTISPSSDHRFESLKVTPTSLPKGLVPSSVISLPRPMTLPTPNGQSIYAVFYPPVNPEFTGLPGTKPPCIVCAHGGPTSIALQKLSWTKQFFTSRGFAWLDVNYGGSSGYGRAYIERLDGRWGVVDVEDTICAARAISSAPYNLIDPQRLIVHGQSSGGYVVLAALTIASDTSVFAAATSLYGISNLCNFDTHKFESRYADKLLGGPMERVPDVYKARSPLFSTDRITTPLLLLQGDIDRVVPKEQSEAIFNSIVRRGGVVEYKLYEGEGHGFRQAANIKDSFDRELAFYKRVLKL</sequence>
<protein>
    <submittedName>
        <fullName evidence="2">Alpha/beta-hydrolase</fullName>
    </submittedName>
</protein>
<dbReference type="Gene3D" id="2.120.10.30">
    <property type="entry name" value="TolB, C-terminal domain"/>
    <property type="match status" value="1"/>
</dbReference>
<dbReference type="OrthoDB" id="43744at2759"/>
<keyword evidence="3" id="KW-1185">Reference proteome</keyword>
<evidence type="ECO:0000313" key="3">
    <source>
        <dbReference type="Proteomes" id="UP000054144"/>
    </source>
</evidence>
<gene>
    <name evidence="2" type="ORF">FISHEDRAFT_51034</name>
</gene>
<dbReference type="Pfam" id="PF00326">
    <property type="entry name" value="Peptidase_S9"/>
    <property type="match status" value="1"/>
</dbReference>
<accession>A0A0D7A2S3</accession>
<dbReference type="SUPFAM" id="SSF53474">
    <property type="entry name" value="alpha/beta-Hydrolases"/>
    <property type="match status" value="1"/>
</dbReference>
<reference evidence="2 3" key="1">
    <citation type="journal article" date="2015" name="Fungal Genet. Biol.">
        <title>Evolution of novel wood decay mechanisms in Agaricales revealed by the genome sequences of Fistulina hepatica and Cylindrobasidium torrendii.</title>
        <authorList>
            <person name="Floudas D."/>
            <person name="Held B.W."/>
            <person name="Riley R."/>
            <person name="Nagy L.G."/>
            <person name="Koehler G."/>
            <person name="Ransdell A.S."/>
            <person name="Younus H."/>
            <person name="Chow J."/>
            <person name="Chiniquy J."/>
            <person name="Lipzen A."/>
            <person name="Tritt A."/>
            <person name="Sun H."/>
            <person name="Haridas S."/>
            <person name="LaButti K."/>
            <person name="Ohm R.A."/>
            <person name="Kues U."/>
            <person name="Blanchette R.A."/>
            <person name="Grigoriev I.V."/>
            <person name="Minto R.E."/>
            <person name="Hibbett D.S."/>
        </authorList>
    </citation>
    <scope>NUCLEOTIDE SEQUENCE [LARGE SCALE GENOMIC DNA]</scope>
    <source>
        <strain evidence="2 3">ATCC 64428</strain>
    </source>
</reference>
<dbReference type="InterPro" id="IPR050585">
    <property type="entry name" value="Xaa-Pro_dipeptidyl-ppase/CocE"/>
</dbReference>
<dbReference type="PANTHER" id="PTHR43056">
    <property type="entry name" value="PEPTIDASE S9 PROLYL OLIGOPEPTIDASE"/>
    <property type="match status" value="1"/>
</dbReference>
<dbReference type="GO" id="GO:0006508">
    <property type="term" value="P:proteolysis"/>
    <property type="evidence" value="ECO:0007669"/>
    <property type="project" value="InterPro"/>
</dbReference>
<dbReference type="GO" id="GO:0008236">
    <property type="term" value="F:serine-type peptidase activity"/>
    <property type="evidence" value="ECO:0007669"/>
    <property type="project" value="InterPro"/>
</dbReference>
<keyword evidence="2" id="KW-0378">Hydrolase</keyword>
<dbReference type="PANTHER" id="PTHR43056:SF5">
    <property type="entry name" value="PEPTIDASE S9 PROLYL OLIGOPEPTIDASE CATALYTIC DOMAIN-CONTAINING PROTEIN"/>
    <property type="match status" value="1"/>
</dbReference>
<dbReference type="Proteomes" id="UP000054144">
    <property type="component" value="Unassembled WGS sequence"/>
</dbReference>
<dbReference type="EMBL" id="KN882067">
    <property type="protein sequence ID" value="KIY44679.1"/>
    <property type="molecule type" value="Genomic_DNA"/>
</dbReference>
<dbReference type="Gene3D" id="3.40.50.1820">
    <property type="entry name" value="alpha/beta hydrolase"/>
    <property type="match status" value="1"/>
</dbReference>
<name>A0A0D7A2S3_9AGAR</name>